<dbReference type="Pfam" id="PF12680">
    <property type="entry name" value="SnoaL_2"/>
    <property type="match status" value="1"/>
</dbReference>
<keyword evidence="9" id="KW-0808">Transferase</keyword>
<dbReference type="Proteomes" id="UP001204524">
    <property type="component" value="Unassembled WGS sequence"/>
</dbReference>
<sequence length="329" mass="36496">MTTLGMRLEEVGVAQLDEATFAAAAERHRRELHVHCYRMLGSFQDAEDAVQETFLRAWRRRETFEGRSTFRAWLYRIATNTCLDMLARKRPQPATGGEVMWLQPYPDALLDELPAAGADEPEALAVARETIELAYVVAVQHLAPRPRAALILRDVLGWPAKEVADLLGDSVNSVNSALQRARAGMREHLPADRQEWTGADDDNADLVRRFADASVAADIDTVASMLRDDVRYAMPPWAGLLVGRDEVVADWTANGFPEMTGLRAVPTSVNRQPAVAAYQWDAGERAYLPLTIDVLRVSGGKVSEVFIFGADRFPSLGLPERLEDEGGRR</sequence>
<dbReference type="InterPro" id="IPR037401">
    <property type="entry name" value="SnoaL-like"/>
</dbReference>
<dbReference type="GO" id="GO:0003899">
    <property type="term" value="F:DNA-directed RNA polymerase activity"/>
    <property type="evidence" value="ECO:0007669"/>
    <property type="project" value="UniProtKB-EC"/>
</dbReference>
<comment type="similarity">
    <text evidence="1">Belongs to the sigma-70 factor family. ECF subfamily.</text>
</comment>
<feature type="domain" description="RNA polymerase sigma-70 region 2" evidence="6">
    <location>
        <begin position="26"/>
        <end position="90"/>
    </location>
</feature>
<dbReference type="InterPro" id="IPR036388">
    <property type="entry name" value="WH-like_DNA-bd_sf"/>
</dbReference>
<feature type="domain" description="SnoaL-like" evidence="8">
    <location>
        <begin position="207"/>
        <end position="304"/>
    </location>
</feature>
<dbReference type="InterPro" id="IPR014305">
    <property type="entry name" value="RNA_pol_sigma-G_actinobac"/>
</dbReference>
<proteinExistence type="inferred from homology"/>
<dbReference type="Gene3D" id="3.10.450.50">
    <property type="match status" value="1"/>
</dbReference>
<dbReference type="SUPFAM" id="SSF88946">
    <property type="entry name" value="Sigma2 domain of RNA polymerase sigma factors"/>
    <property type="match status" value="1"/>
</dbReference>
<evidence type="ECO:0000259" key="7">
    <source>
        <dbReference type="Pfam" id="PF08281"/>
    </source>
</evidence>
<dbReference type="InterPro" id="IPR032710">
    <property type="entry name" value="NTF2-like_dom_sf"/>
</dbReference>
<dbReference type="InterPro" id="IPR013249">
    <property type="entry name" value="RNA_pol_sigma70_r4_t2"/>
</dbReference>
<dbReference type="Gene3D" id="1.10.10.10">
    <property type="entry name" value="Winged helix-like DNA-binding domain superfamily/Winged helix DNA-binding domain"/>
    <property type="match status" value="1"/>
</dbReference>
<dbReference type="PANTHER" id="PTHR43133:SF65">
    <property type="entry name" value="ECF RNA POLYMERASE SIGMA FACTOR SIGG"/>
    <property type="match status" value="1"/>
</dbReference>
<reference evidence="9 10" key="1">
    <citation type="submission" date="2022-06" db="EMBL/GenBank/DDBJ databases">
        <authorList>
            <person name="So Y."/>
        </authorList>
    </citation>
    <scope>NUCLEOTIDE SEQUENCE [LARGE SCALE GENOMIC DNA]</scope>
    <source>
        <strain evidence="9 10">STR3</strain>
    </source>
</reference>
<evidence type="ECO:0000313" key="10">
    <source>
        <dbReference type="Proteomes" id="UP001204524"/>
    </source>
</evidence>
<evidence type="ECO:0000256" key="4">
    <source>
        <dbReference type="ARBA" id="ARBA00023082"/>
    </source>
</evidence>
<organism evidence="9 10">
    <name type="scientific">Nocardioides pinisoli</name>
    <dbReference type="NCBI Taxonomy" id="2950279"/>
    <lineage>
        <taxon>Bacteria</taxon>
        <taxon>Bacillati</taxon>
        <taxon>Actinomycetota</taxon>
        <taxon>Actinomycetes</taxon>
        <taxon>Propionibacteriales</taxon>
        <taxon>Nocardioidaceae</taxon>
        <taxon>Nocardioides</taxon>
    </lineage>
</organism>
<dbReference type="Gene3D" id="1.10.1740.10">
    <property type="match status" value="1"/>
</dbReference>
<gene>
    <name evidence="9" type="ORF">NCI01_01285</name>
</gene>
<feature type="domain" description="RNA polymerase sigma factor 70 region 4 type 2" evidence="7">
    <location>
        <begin position="137"/>
        <end position="183"/>
    </location>
</feature>
<keyword evidence="3" id="KW-0805">Transcription regulation</keyword>
<dbReference type="EC" id="2.7.7.6" evidence="9"/>
<keyword evidence="9" id="KW-0548">Nucleotidyltransferase</keyword>
<evidence type="ECO:0000256" key="3">
    <source>
        <dbReference type="ARBA" id="ARBA00023015"/>
    </source>
</evidence>
<keyword evidence="5" id="KW-0804">Transcription</keyword>
<dbReference type="InterPro" id="IPR039425">
    <property type="entry name" value="RNA_pol_sigma-70-like"/>
</dbReference>
<evidence type="ECO:0000256" key="5">
    <source>
        <dbReference type="ARBA" id="ARBA00023163"/>
    </source>
</evidence>
<dbReference type="InterPro" id="IPR013325">
    <property type="entry name" value="RNA_pol_sigma_r2"/>
</dbReference>
<dbReference type="SUPFAM" id="SSF88659">
    <property type="entry name" value="Sigma3 and sigma4 domains of RNA polymerase sigma factors"/>
    <property type="match status" value="1"/>
</dbReference>
<dbReference type="SUPFAM" id="SSF54427">
    <property type="entry name" value="NTF2-like"/>
    <property type="match status" value="1"/>
</dbReference>
<dbReference type="Pfam" id="PF08281">
    <property type="entry name" value="Sigma70_r4_2"/>
    <property type="match status" value="1"/>
</dbReference>
<dbReference type="PANTHER" id="PTHR43133">
    <property type="entry name" value="RNA POLYMERASE ECF-TYPE SIGMA FACTO"/>
    <property type="match status" value="1"/>
</dbReference>
<evidence type="ECO:0000259" key="6">
    <source>
        <dbReference type="Pfam" id="PF04542"/>
    </source>
</evidence>
<name>A0ABT1KRW9_9ACTN</name>
<comment type="caution">
    <text evidence="9">The sequence shown here is derived from an EMBL/GenBank/DDBJ whole genome shotgun (WGS) entry which is preliminary data.</text>
</comment>
<dbReference type="EMBL" id="JANARS010000001">
    <property type="protein sequence ID" value="MCP3420417.1"/>
    <property type="molecule type" value="Genomic_DNA"/>
</dbReference>
<dbReference type="RefSeq" id="WP_254179651.1">
    <property type="nucleotide sequence ID" value="NZ_JANARS010000001.1"/>
</dbReference>
<protein>
    <submittedName>
        <fullName evidence="9">RNA polymerase subunit sigma-70</fullName>
        <ecNumber evidence="9">2.7.7.6</ecNumber>
    </submittedName>
</protein>
<dbReference type="InterPro" id="IPR013324">
    <property type="entry name" value="RNA_pol_sigma_r3/r4-like"/>
</dbReference>
<evidence type="ECO:0000256" key="2">
    <source>
        <dbReference type="ARBA" id="ARBA00011344"/>
    </source>
</evidence>
<dbReference type="NCBIfam" id="NF006089">
    <property type="entry name" value="PRK08241.1"/>
    <property type="match status" value="1"/>
</dbReference>
<dbReference type="InterPro" id="IPR014284">
    <property type="entry name" value="RNA_pol_sigma-70_dom"/>
</dbReference>
<accession>A0ABT1KRW9</accession>
<evidence type="ECO:0000313" key="9">
    <source>
        <dbReference type="EMBL" id="MCP3420417.1"/>
    </source>
</evidence>
<evidence type="ECO:0000256" key="1">
    <source>
        <dbReference type="ARBA" id="ARBA00010641"/>
    </source>
</evidence>
<comment type="subunit">
    <text evidence="2">Interacts transiently with the RNA polymerase catalytic core formed by RpoA, RpoB, RpoC and RpoZ (2 alpha, 1 beta, 1 beta' and 1 omega subunit) to form the RNA polymerase holoenzyme that can initiate transcription.</text>
</comment>
<keyword evidence="10" id="KW-1185">Reference proteome</keyword>
<dbReference type="Pfam" id="PF04542">
    <property type="entry name" value="Sigma70_r2"/>
    <property type="match status" value="1"/>
</dbReference>
<keyword evidence="4" id="KW-0731">Sigma factor</keyword>
<dbReference type="NCBIfam" id="TIGR02960">
    <property type="entry name" value="SigX5"/>
    <property type="match status" value="1"/>
</dbReference>
<evidence type="ECO:0000259" key="8">
    <source>
        <dbReference type="Pfam" id="PF12680"/>
    </source>
</evidence>
<dbReference type="NCBIfam" id="TIGR02937">
    <property type="entry name" value="sigma70-ECF"/>
    <property type="match status" value="1"/>
</dbReference>
<dbReference type="InterPro" id="IPR007627">
    <property type="entry name" value="RNA_pol_sigma70_r2"/>
</dbReference>